<evidence type="ECO:0000256" key="2">
    <source>
        <dbReference type="ARBA" id="ARBA00008307"/>
    </source>
</evidence>
<dbReference type="Pfam" id="PF20266">
    <property type="entry name" value="Mab-21_C"/>
    <property type="match status" value="1"/>
</dbReference>
<dbReference type="Proteomes" id="UP000663829">
    <property type="component" value="Unassembled WGS sequence"/>
</dbReference>
<evidence type="ECO:0000256" key="5">
    <source>
        <dbReference type="ARBA" id="ARBA00022723"/>
    </source>
</evidence>
<dbReference type="PANTHER" id="PTHR10656">
    <property type="entry name" value="CELL FATE DETERMINING PROTEIN MAB21-RELATED"/>
    <property type="match status" value="1"/>
</dbReference>
<evidence type="ECO:0008006" key="14">
    <source>
        <dbReference type="Google" id="ProtNLM"/>
    </source>
</evidence>
<dbReference type="InterPro" id="IPR024810">
    <property type="entry name" value="MAB21L/cGLR"/>
</dbReference>
<dbReference type="EMBL" id="CAJNOQ010022344">
    <property type="protein sequence ID" value="CAF1499840.1"/>
    <property type="molecule type" value="Genomic_DNA"/>
</dbReference>
<dbReference type="OrthoDB" id="6130400at2759"/>
<dbReference type="GO" id="GO:0016779">
    <property type="term" value="F:nucleotidyltransferase activity"/>
    <property type="evidence" value="ECO:0007669"/>
    <property type="project" value="UniProtKB-KW"/>
</dbReference>
<evidence type="ECO:0000256" key="3">
    <source>
        <dbReference type="ARBA" id="ARBA00022679"/>
    </source>
</evidence>
<dbReference type="AlphaFoldDB" id="A0A815T758"/>
<evidence type="ECO:0000313" key="11">
    <source>
        <dbReference type="EMBL" id="CAF1499840.1"/>
    </source>
</evidence>
<dbReference type="InterPro" id="IPR046903">
    <property type="entry name" value="Mab-21-like_nuc_Trfase"/>
</dbReference>
<organism evidence="11 13">
    <name type="scientific">Didymodactylos carnosus</name>
    <dbReference type="NCBI Taxonomy" id="1234261"/>
    <lineage>
        <taxon>Eukaryota</taxon>
        <taxon>Metazoa</taxon>
        <taxon>Spiralia</taxon>
        <taxon>Gnathifera</taxon>
        <taxon>Rotifera</taxon>
        <taxon>Eurotatoria</taxon>
        <taxon>Bdelloidea</taxon>
        <taxon>Philodinida</taxon>
        <taxon>Philodinidae</taxon>
        <taxon>Didymodactylos</taxon>
    </lineage>
</organism>
<evidence type="ECO:0000259" key="10">
    <source>
        <dbReference type="Pfam" id="PF20266"/>
    </source>
</evidence>
<keyword evidence="6" id="KW-0547">Nucleotide-binding</keyword>
<sequence>MVSHRNRLLSFILEQFMMSSTINQDEEKDEILTDEKIAEYLNFNLMEYKRTGSSVEELALPFQNYTRSDIDQMFEFPYIYVVDPEQFTSNERQQYKVTEQSSFLYIDYSNKKYPCYVTLYFYSMQELIETREKTASSILVPGANMYVIPGDFVEPHRKYLLSANFVNWFKVLWPKGESYEEKLEIHGPSICITSKDPTLPLATDHVPSLKCIHWPKSALNWINRTRLSKWPDQNLINSIVKFGCHVVGKSHPLTTSETETIEWRLSFSIGESLLAKTLSFYQKKCYLIVKALVDVHIKQDLELSKVICTYYLKTILYWLCESIGKEQWTYETLYDRFIDFIDYAITCFEKKCLNHYFIPEMNLIDHLNDEHLKKLSEKCLLIKNDLLNMIKICEEYYWNTNQFRRFDAIIEVLTENENLHDNSCIIWCCAITMQGFIKQYKLIDCPLKIVNDCIKRKYLESCSDESARYLLYFTSLITHLVDDNNEENLSAHNAMIKICEAKSFFDQSYEEMKENYVQIQNCLALKNN</sequence>
<keyword evidence="5" id="KW-0479">Metal-binding</keyword>
<keyword evidence="4" id="KW-0548">Nucleotidyltransferase</keyword>
<feature type="domain" description="Mab-21-like nucleotidyltransferase" evidence="9">
    <location>
        <begin position="168"/>
        <end position="273"/>
    </location>
</feature>
<accession>A0A815T758</accession>
<dbReference type="PANTHER" id="PTHR10656:SF42">
    <property type="entry name" value="CYCLIC GMP-AMP SYNTHASE-LIKE PROTEIN-RELATED"/>
    <property type="match status" value="1"/>
</dbReference>
<name>A0A815T758_9BILA</name>
<reference evidence="11" key="1">
    <citation type="submission" date="2021-02" db="EMBL/GenBank/DDBJ databases">
        <authorList>
            <person name="Nowell W R."/>
        </authorList>
    </citation>
    <scope>NUCLEOTIDE SEQUENCE</scope>
</reference>
<protein>
    <recommendedName>
        <fullName evidence="14">Mab-21-like HhH/H2TH-like domain-containing protein</fullName>
    </recommendedName>
</protein>
<keyword evidence="3" id="KW-0808">Transferase</keyword>
<evidence type="ECO:0000256" key="8">
    <source>
        <dbReference type="ARBA" id="ARBA00022842"/>
    </source>
</evidence>
<gene>
    <name evidence="11" type="ORF">GPM918_LOCUS36630</name>
    <name evidence="12" type="ORF">SRO942_LOCUS37378</name>
</gene>
<dbReference type="Proteomes" id="UP000681722">
    <property type="component" value="Unassembled WGS sequence"/>
</dbReference>
<proteinExistence type="inferred from homology"/>
<dbReference type="EMBL" id="CAJOBC010087862">
    <property type="protein sequence ID" value="CAF4361724.1"/>
    <property type="molecule type" value="Genomic_DNA"/>
</dbReference>
<keyword evidence="7" id="KW-0067">ATP-binding</keyword>
<evidence type="ECO:0000256" key="1">
    <source>
        <dbReference type="ARBA" id="ARBA00001946"/>
    </source>
</evidence>
<dbReference type="GO" id="GO:0005524">
    <property type="term" value="F:ATP binding"/>
    <property type="evidence" value="ECO:0007669"/>
    <property type="project" value="UniProtKB-KW"/>
</dbReference>
<dbReference type="Gene3D" id="1.10.1410.40">
    <property type="match status" value="1"/>
</dbReference>
<comment type="cofactor">
    <cofactor evidence="1">
        <name>Mg(2+)</name>
        <dbReference type="ChEBI" id="CHEBI:18420"/>
    </cofactor>
</comment>
<dbReference type="GO" id="GO:0046872">
    <property type="term" value="F:metal ion binding"/>
    <property type="evidence" value="ECO:0007669"/>
    <property type="project" value="UniProtKB-KW"/>
</dbReference>
<keyword evidence="13" id="KW-1185">Reference proteome</keyword>
<feature type="domain" description="Mab-21-like HhH/H2TH-like" evidence="10">
    <location>
        <begin position="282"/>
        <end position="378"/>
    </location>
</feature>
<dbReference type="SMART" id="SM01265">
    <property type="entry name" value="Mab-21"/>
    <property type="match status" value="1"/>
</dbReference>
<evidence type="ECO:0000259" key="9">
    <source>
        <dbReference type="Pfam" id="PF03281"/>
    </source>
</evidence>
<evidence type="ECO:0000256" key="6">
    <source>
        <dbReference type="ARBA" id="ARBA00022741"/>
    </source>
</evidence>
<evidence type="ECO:0000256" key="7">
    <source>
        <dbReference type="ARBA" id="ARBA00022840"/>
    </source>
</evidence>
<comment type="similarity">
    <text evidence="2">Belongs to the mab-21 family.</text>
</comment>
<keyword evidence="8" id="KW-0460">Magnesium</keyword>
<evidence type="ECO:0000313" key="13">
    <source>
        <dbReference type="Proteomes" id="UP000663829"/>
    </source>
</evidence>
<evidence type="ECO:0000313" key="12">
    <source>
        <dbReference type="EMBL" id="CAF4361724.1"/>
    </source>
</evidence>
<comment type="caution">
    <text evidence="11">The sequence shown here is derived from an EMBL/GenBank/DDBJ whole genome shotgun (WGS) entry which is preliminary data.</text>
</comment>
<dbReference type="InterPro" id="IPR046906">
    <property type="entry name" value="Mab-21_HhH/H2TH-like"/>
</dbReference>
<evidence type="ECO:0000256" key="4">
    <source>
        <dbReference type="ARBA" id="ARBA00022695"/>
    </source>
</evidence>
<dbReference type="Pfam" id="PF03281">
    <property type="entry name" value="Mab-21"/>
    <property type="match status" value="1"/>
</dbReference>